<dbReference type="CDD" id="cd04301">
    <property type="entry name" value="NAT_SF"/>
    <property type="match status" value="1"/>
</dbReference>
<feature type="domain" description="N-acetyltransferase" evidence="1">
    <location>
        <begin position="1"/>
        <end position="101"/>
    </location>
</feature>
<accession>A0A9W9SSE3</accession>
<comment type="caution">
    <text evidence="2">The sequence shown here is derived from an EMBL/GenBank/DDBJ whole genome shotgun (WGS) entry which is preliminary data.</text>
</comment>
<dbReference type="EMBL" id="JAPZBT010000001">
    <property type="protein sequence ID" value="KAJ5382964.1"/>
    <property type="molecule type" value="Genomic_DNA"/>
</dbReference>
<evidence type="ECO:0000313" key="3">
    <source>
        <dbReference type="Proteomes" id="UP001147752"/>
    </source>
</evidence>
<proteinExistence type="predicted"/>
<dbReference type="GeneID" id="81457788"/>
<reference evidence="2" key="1">
    <citation type="submission" date="2022-12" db="EMBL/GenBank/DDBJ databases">
        <authorList>
            <person name="Petersen C."/>
        </authorList>
    </citation>
    <scope>NUCLEOTIDE SEQUENCE</scope>
    <source>
        <strain evidence="2">IBT 3081</strain>
    </source>
</reference>
<dbReference type="RefSeq" id="XP_056582740.1">
    <property type="nucleotide sequence ID" value="XM_056718605.1"/>
</dbReference>
<dbReference type="AlphaFoldDB" id="A0A9W9SSE3"/>
<protein>
    <recommendedName>
        <fullName evidence="1">N-acetyltransferase domain-containing protein</fullName>
    </recommendedName>
</protein>
<dbReference type="Gene3D" id="3.40.630.30">
    <property type="match status" value="1"/>
</dbReference>
<dbReference type="SUPFAM" id="SSF55729">
    <property type="entry name" value="Acyl-CoA N-acyltransferases (Nat)"/>
    <property type="match status" value="1"/>
</dbReference>
<dbReference type="PROSITE" id="PS51186">
    <property type="entry name" value="GNAT"/>
    <property type="match status" value="1"/>
</dbReference>
<dbReference type="Proteomes" id="UP001147752">
    <property type="component" value="Unassembled WGS sequence"/>
</dbReference>
<dbReference type="OrthoDB" id="2821191at2759"/>
<evidence type="ECO:0000259" key="1">
    <source>
        <dbReference type="PROSITE" id="PS51186"/>
    </source>
</evidence>
<evidence type="ECO:0000313" key="2">
    <source>
        <dbReference type="EMBL" id="KAJ5382964.1"/>
    </source>
</evidence>
<sequence length="105" mass="11638">MGALAIGEKMPYVTAVPEPELYVQLLITDRRCAGKGVGKRLLDHAREVAKEIGVSLLRVDCYAGDDGKLVQYYESQGFKRFETLSLEGGWPCQVLAQRLHEAKGE</sequence>
<dbReference type="Pfam" id="PF00583">
    <property type="entry name" value="Acetyltransf_1"/>
    <property type="match status" value="1"/>
</dbReference>
<name>A0A9W9SSE3_9EURO</name>
<dbReference type="InterPro" id="IPR016181">
    <property type="entry name" value="Acyl_CoA_acyltransferase"/>
</dbReference>
<keyword evidence="3" id="KW-1185">Reference proteome</keyword>
<dbReference type="GO" id="GO:0016747">
    <property type="term" value="F:acyltransferase activity, transferring groups other than amino-acyl groups"/>
    <property type="evidence" value="ECO:0007669"/>
    <property type="project" value="InterPro"/>
</dbReference>
<gene>
    <name evidence="2" type="ORF">N7517_000875</name>
</gene>
<organism evidence="2 3">
    <name type="scientific">Penicillium concentricum</name>
    <dbReference type="NCBI Taxonomy" id="293559"/>
    <lineage>
        <taxon>Eukaryota</taxon>
        <taxon>Fungi</taxon>
        <taxon>Dikarya</taxon>
        <taxon>Ascomycota</taxon>
        <taxon>Pezizomycotina</taxon>
        <taxon>Eurotiomycetes</taxon>
        <taxon>Eurotiomycetidae</taxon>
        <taxon>Eurotiales</taxon>
        <taxon>Aspergillaceae</taxon>
        <taxon>Penicillium</taxon>
    </lineage>
</organism>
<dbReference type="InterPro" id="IPR000182">
    <property type="entry name" value="GNAT_dom"/>
</dbReference>
<reference evidence="2" key="2">
    <citation type="journal article" date="2023" name="IMA Fungus">
        <title>Comparative genomic study of the Penicillium genus elucidates a diverse pangenome and 15 lateral gene transfer events.</title>
        <authorList>
            <person name="Petersen C."/>
            <person name="Sorensen T."/>
            <person name="Nielsen M.R."/>
            <person name="Sondergaard T.E."/>
            <person name="Sorensen J.L."/>
            <person name="Fitzpatrick D.A."/>
            <person name="Frisvad J.C."/>
            <person name="Nielsen K.L."/>
        </authorList>
    </citation>
    <scope>NUCLEOTIDE SEQUENCE</scope>
    <source>
        <strain evidence="2">IBT 3081</strain>
    </source>
</reference>